<evidence type="ECO:0000313" key="1">
    <source>
        <dbReference type="EMBL" id="CAK9020473.1"/>
    </source>
</evidence>
<protein>
    <submittedName>
        <fullName evidence="1">Uncharacterized protein</fullName>
    </submittedName>
</protein>
<dbReference type="EMBL" id="CAXAMM010009460">
    <property type="protein sequence ID" value="CAK9020473.1"/>
    <property type="molecule type" value="Genomic_DNA"/>
</dbReference>
<keyword evidence="2" id="KW-1185">Reference proteome</keyword>
<name>A0ABP0K153_9DINO</name>
<gene>
    <name evidence="1" type="ORF">SCF082_LOCUS14928</name>
</gene>
<accession>A0ABP0K153</accession>
<dbReference type="Proteomes" id="UP001642464">
    <property type="component" value="Unassembled WGS sequence"/>
</dbReference>
<organism evidence="1 2">
    <name type="scientific">Durusdinium trenchii</name>
    <dbReference type="NCBI Taxonomy" id="1381693"/>
    <lineage>
        <taxon>Eukaryota</taxon>
        <taxon>Sar</taxon>
        <taxon>Alveolata</taxon>
        <taxon>Dinophyceae</taxon>
        <taxon>Suessiales</taxon>
        <taxon>Symbiodiniaceae</taxon>
        <taxon>Durusdinium</taxon>
    </lineage>
</organism>
<evidence type="ECO:0000313" key="2">
    <source>
        <dbReference type="Proteomes" id="UP001642464"/>
    </source>
</evidence>
<sequence>MKTGIHWSPQEFIEKALEVGRPILVEDIFPVDVRRAIWCCVGRDEAQTAVHRTEVIKKWISLIGELEHKEVELKSSLPTRIAEVLKAKRLVLFKTLLEEANHPDDLVADLCKGFDLTGRLPESGVFKQKFRGR</sequence>
<proteinExistence type="predicted"/>
<comment type="caution">
    <text evidence="1">The sequence shown here is derived from an EMBL/GenBank/DDBJ whole genome shotgun (WGS) entry which is preliminary data.</text>
</comment>
<reference evidence="1 2" key="1">
    <citation type="submission" date="2024-02" db="EMBL/GenBank/DDBJ databases">
        <authorList>
            <person name="Chen Y."/>
            <person name="Shah S."/>
            <person name="Dougan E. K."/>
            <person name="Thang M."/>
            <person name="Chan C."/>
        </authorList>
    </citation>
    <scope>NUCLEOTIDE SEQUENCE [LARGE SCALE GENOMIC DNA]</scope>
</reference>